<dbReference type="Proteomes" id="UP000186607">
    <property type="component" value="Unassembled WGS sequence"/>
</dbReference>
<evidence type="ECO:0000313" key="4">
    <source>
        <dbReference type="Proteomes" id="UP000186607"/>
    </source>
</evidence>
<feature type="domain" description="Agd3 CBM87" evidence="2">
    <location>
        <begin position="126"/>
        <end position="261"/>
    </location>
</feature>
<dbReference type="RefSeq" id="WP_075832948.1">
    <property type="nucleotide sequence ID" value="NZ_MSTI01000080.1"/>
</dbReference>
<feature type="signal peptide" evidence="1">
    <location>
        <begin position="1"/>
        <end position="28"/>
    </location>
</feature>
<dbReference type="OrthoDB" id="53191at2"/>
<dbReference type="STRING" id="249408.BOO71_0007510"/>
<dbReference type="AlphaFoldDB" id="A0A1U7NY95"/>
<keyword evidence="1" id="KW-0732">Signal</keyword>
<reference evidence="3 4" key="1">
    <citation type="submission" date="2017-01" db="EMBL/GenBank/DDBJ databases">
        <title>Genome Analysis of Deinococcus marmoris KOPRI26562.</title>
        <authorList>
            <person name="Kim J.H."/>
            <person name="Oh H.-M."/>
        </authorList>
    </citation>
    <scope>NUCLEOTIDE SEQUENCE [LARGE SCALE GENOMIC DNA]</scope>
    <source>
        <strain evidence="3 4">KOPRI26562</strain>
    </source>
</reference>
<proteinExistence type="predicted"/>
<organism evidence="3 4">
    <name type="scientific">Deinococcus marmoris</name>
    <dbReference type="NCBI Taxonomy" id="249408"/>
    <lineage>
        <taxon>Bacteria</taxon>
        <taxon>Thermotogati</taxon>
        <taxon>Deinococcota</taxon>
        <taxon>Deinococci</taxon>
        <taxon>Deinococcales</taxon>
        <taxon>Deinococcaceae</taxon>
        <taxon>Deinococcus</taxon>
    </lineage>
</organism>
<evidence type="ECO:0000259" key="2">
    <source>
        <dbReference type="Pfam" id="PF25116"/>
    </source>
</evidence>
<dbReference type="PROSITE" id="PS51257">
    <property type="entry name" value="PROKAR_LIPOPROTEIN"/>
    <property type="match status" value="1"/>
</dbReference>
<evidence type="ECO:0000256" key="1">
    <source>
        <dbReference type="SAM" id="SignalP"/>
    </source>
</evidence>
<comment type="caution">
    <text evidence="3">The sequence shown here is derived from an EMBL/GenBank/DDBJ whole genome shotgun (WGS) entry which is preliminary data.</text>
</comment>
<protein>
    <recommendedName>
        <fullName evidence="2">Agd3 CBM87 domain-containing protein</fullName>
    </recommendedName>
</protein>
<sequence length="739" mass="78331">MTKLNNLFPSALLLSAALILTGCGGGSAPGPSGSAPDGKPDTGIVGENGVKLSDIARYGETVSASEGGNLTPTGAVAGDIRRLLPQGFGAQRLGPATVPAAPAGRLSAQAIRAQALPGNAQTGKVALKILVLHAGAANFGLAPAKALLSQHGVAYDTLDATAKDLNLSTLIGPDGVGKYSGVILASNSLTTENSPGVFTSALNDAEWATLFEYEAAYKVRQLALFGFPGIAPEDYGVRAVPGAETGTSDATVTAGGKAVFSDLTANTVPVRFSYAYPSRLEAVPNVTTTPLLTDANGNLLAVSSTAADGRERLLLTMAQNEYLTHTQLLGYGMVQWLTKGVYLGEYRRYLGVDIDDWFATGDRYDAPTKTVLPNAFRLKASDALSVRDQQAAVRKDYSVARNFTYAMMYNGLGADILAPKTCSPSTGVKDPLSAVTKCLSQDFDWVNHTRDHLLMDDLSLNESFNQIFQNTLIGLFMGLKLSYKTVLTGEISGLGWKSLVEGQPKVDYGLGASNINFLNAATLSGVQYVPSNRSVASHWDASCPTCGIFHPLKPNILLVPRWPNNVFYYSSTPDEAATSYNAVYGPGGVRPYWPSALNYTEYLDKESDIGLQHVLSGAAWPHYMHQPNLNQYAPGKSVATDWVRAVLDKYSKASTLPVNTLAWDDLGAYVDRHTREEKAKAAGQLGAVWDRKTNTVAVTSRAGTLPVSLTGATSGSVYGAARILNRTVSGTVNVAVTPR</sequence>
<feature type="chain" id="PRO_5012594970" description="Agd3 CBM87 domain-containing protein" evidence="1">
    <location>
        <begin position="29"/>
        <end position="739"/>
    </location>
</feature>
<dbReference type="InterPro" id="IPR056827">
    <property type="entry name" value="CBM87_Agd3"/>
</dbReference>
<evidence type="ECO:0000313" key="3">
    <source>
        <dbReference type="EMBL" id="OLV17880.1"/>
    </source>
</evidence>
<dbReference type="Pfam" id="PF25116">
    <property type="entry name" value="CBM87_Agd3"/>
    <property type="match status" value="1"/>
</dbReference>
<dbReference type="EMBL" id="MSTI01000080">
    <property type="protein sequence ID" value="OLV17880.1"/>
    <property type="molecule type" value="Genomic_DNA"/>
</dbReference>
<keyword evidence="4" id="KW-1185">Reference proteome</keyword>
<accession>A0A1U7NY95</accession>
<name>A0A1U7NY95_9DEIO</name>
<gene>
    <name evidence="3" type="ORF">BOO71_0007510</name>
</gene>